<proteinExistence type="predicted"/>
<gene>
    <name evidence="2" type="ORF">QBC36DRAFT_388826</name>
</gene>
<sequence>MPHLLRLEAKRPTTCDDGIWVDVQSQGQTTLAIHAYLDQLYEAAEDCINCAVIIEALEAFEGDSPNIGNNGYVFIKGHLQYQFDDDYEYYFIEIFKITGGKRSCFAYDKLESCVKSHSECRSNSSSQLPARVIQVGSETQPPRLTLTTTKATYSDRLKEIRWNDIPKTIREAVEFTQHLGVPYIWDDNDDWEREAAKMQSVYENALFTLSATSSPDTVTGCFLPRTPTYELGSAKPSHTYYARRACTFTHDKLFNNGGDLERLLSKRILYATFDELLWECSRSIDCECTPSGQNVWLRPRSGDAESHNSNSAMSYAILRMWFQLFTHYSDRRFQNLNVKLGVYLAGIWSKNIHHQLAWRRLSTSVNAVKRPEFGPSWSWAGFNLPCRFGYMKLPEDVTTRLKLVGYDIKLKSEGNPLGGVERARLRLEGACVDAGIELKDGKGVNGMKRVYVTFQGRSYPVTEYEVVCLELYHTRTATIKLRDPEERVAVNVDEPWSEIRSGEVYYDYRFPWLVLKRDSGGGQGAYRRVGLLDFDNLLGLGVERHAPGEMVWKAMMRVLDIV</sequence>
<name>A0AAN6W6U6_9PEZI</name>
<evidence type="ECO:0000313" key="3">
    <source>
        <dbReference type="Proteomes" id="UP001302321"/>
    </source>
</evidence>
<evidence type="ECO:0000313" key="2">
    <source>
        <dbReference type="EMBL" id="KAK4174632.1"/>
    </source>
</evidence>
<dbReference type="Pfam" id="PF06985">
    <property type="entry name" value="HET"/>
    <property type="match status" value="1"/>
</dbReference>
<evidence type="ECO:0000259" key="1">
    <source>
        <dbReference type="Pfam" id="PF06985"/>
    </source>
</evidence>
<dbReference type="InterPro" id="IPR010730">
    <property type="entry name" value="HET"/>
</dbReference>
<protein>
    <recommendedName>
        <fullName evidence="1">Heterokaryon incompatibility domain-containing protein</fullName>
    </recommendedName>
</protein>
<dbReference type="PANTHER" id="PTHR33112:SF9">
    <property type="entry name" value="HETEROKARYON INCOMPATIBILITY DOMAIN-CONTAINING PROTEIN"/>
    <property type="match status" value="1"/>
</dbReference>
<dbReference type="EMBL" id="MU866272">
    <property type="protein sequence ID" value="KAK4174632.1"/>
    <property type="molecule type" value="Genomic_DNA"/>
</dbReference>
<accession>A0AAN6W6U6</accession>
<feature type="domain" description="Heterokaryon incompatibility" evidence="1">
    <location>
        <begin position="158"/>
        <end position="230"/>
    </location>
</feature>
<reference evidence="2" key="2">
    <citation type="submission" date="2023-05" db="EMBL/GenBank/DDBJ databases">
        <authorList>
            <consortium name="Lawrence Berkeley National Laboratory"/>
            <person name="Steindorff A."/>
            <person name="Hensen N."/>
            <person name="Bonometti L."/>
            <person name="Westerberg I."/>
            <person name="Brannstrom I.O."/>
            <person name="Guillou S."/>
            <person name="Cros-Aarteil S."/>
            <person name="Calhoun S."/>
            <person name="Haridas S."/>
            <person name="Kuo A."/>
            <person name="Mondo S."/>
            <person name="Pangilinan J."/>
            <person name="Riley R."/>
            <person name="Labutti K."/>
            <person name="Andreopoulos B."/>
            <person name="Lipzen A."/>
            <person name="Chen C."/>
            <person name="Yanf M."/>
            <person name="Daum C."/>
            <person name="Ng V."/>
            <person name="Clum A."/>
            <person name="Ohm R."/>
            <person name="Martin F."/>
            <person name="Silar P."/>
            <person name="Natvig D."/>
            <person name="Lalanne C."/>
            <person name="Gautier V."/>
            <person name="Ament-Velasquez S.L."/>
            <person name="Kruys A."/>
            <person name="Hutchinson M.I."/>
            <person name="Powell A.J."/>
            <person name="Barry K."/>
            <person name="Miller A.N."/>
            <person name="Grigoriev I.V."/>
            <person name="Debuchy R."/>
            <person name="Gladieux P."/>
            <person name="Thoren M.H."/>
            <person name="Johannesson H."/>
        </authorList>
    </citation>
    <scope>NUCLEOTIDE SEQUENCE</scope>
    <source>
        <strain evidence="2">CBS 892.96</strain>
    </source>
</reference>
<dbReference type="AlphaFoldDB" id="A0AAN6W6U6"/>
<comment type="caution">
    <text evidence="2">The sequence shown here is derived from an EMBL/GenBank/DDBJ whole genome shotgun (WGS) entry which is preliminary data.</text>
</comment>
<keyword evidence="3" id="KW-1185">Reference proteome</keyword>
<organism evidence="2 3">
    <name type="scientific">Triangularia setosa</name>
    <dbReference type="NCBI Taxonomy" id="2587417"/>
    <lineage>
        <taxon>Eukaryota</taxon>
        <taxon>Fungi</taxon>
        <taxon>Dikarya</taxon>
        <taxon>Ascomycota</taxon>
        <taxon>Pezizomycotina</taxon>
        <taxon>Sordariomycetes</taxon>
        <taxon>Sordariomycetidae</taxon>
        <taxon>Sordariales</taxon>
        <taxon>Podosporaceae</taxon>
        <taxon>Triangularia</taxon>
    </lineage>
</organism>
<reference evidence="2" key="1">
    <citation type="journal article" date="2023" name="Mol. Phylogenet. Evol.">
        <title>Genome-scale phylogeny and comparative genomics of the fungal order Sordariales.</title>
        <authorList>
            <person name="Hensen N."/>
            <person name="Bonometti L."/>
            <person name="Westerberg I."/>
            <person name="Brannstrom I.O."/>
            <person name="Guillou S."/>
            <person name="Cros-Aarteil S."/>
            <person name="Calhoun S."/>
            <person name="Haridas S."/>
            <person name="Kuo A."/>
            <person name="Mondo S."/>
            <person name="Pangilinan J."/>
            <person name="Riley R."/>
            <person name="LaButti K."/>
            <person name="Andreopoulos B."/>
            <person name="Lipzen A."/>
            <person name="Chen C."/>
            <person name="Yan M."/>
            <person name="Daum C."/>
            <person name="Ng V."/>
            <person name="Clum A."/>
            <person name="Steindorff A."/>
            <person name="Ohm R.A."/>
            <person name="Martin F."/>
            <person name="Silar P."/>
            <person name="Natvig D.O."/>
            <person name="Lalanne C."/>
            <person name="Gautier V."/>
            <person name="Ament-Velasquez S.L."/>
            <person name="Kruys A."/>
            <person name="Hutchinson M.I."/>
            <person name="Powell A.J."/>
            <person name="Barry K."/>
            <person name="Miller A.N."/>
            <person name="Grigoriev I.V."/>
            <person name="Debuchy R."/>
            <person name="Gladieux P."/>
            <person name="Hiltunen Thoren M."/>
            <person name="Johannesson H."/>
        </authorList>
    </citation>
    <scope>NUCLEOTIDE SEQUENCE</scope>
    <source>
        <strain evidence="2">CBS 892.96</strain>
    </source>
</reference>
<dbReference type="Proteomes" id="UP001302321">
    <property type="component" value="Unassembled WGS sequence"/>
</dbReference>
<dbReference type="PANTHER" id="PTHR33112">
    <property type="entry name" value="DOMAIN PROTEIN, PUTATIVE-RELATED"/>
    <property type="match status" value="1"/>
</dbReference>